<dbReference type="Gene3D" id="3.30.870.10">
    <property type="entry name" value="Endonuclease Chain A"/>
    <property type="match status" value="2"/>
</dbReference>
<comment type="function">
    <text evidence="6 7">Catalyzes the reversible transfer of the terminal phosphate of ATP to form a long-chain polyphosphate (polyP).</text>
</comment>
<dbReference type="InterPro" id="IPR036830">
    <property type="entry name" value="PP_kinase_middle_dom_sf"/>
</dbReference>
<keyword evidence="1 6" id="KW-0597">Phosphoprotein</keyword>
<feature type="domain" description="Polyphosphate kinase N-terminal" evidence="10">
    <location>
        <begin position="30"/>
        <end position="135"/>
    </location>
</feature>
<evidence type="ECO:0000256" key="7">
    <source>
        <dbReference type="RuleBase" id="RU003800"/>
    </source>
</evidence>
<feature type="binding site" evidence="6">
    <location>
        <position position="613"/>
    </location>
    <ligand>
        <name>ATP</name>
        <dbReference type="ChEBI" id="CHEBI:30616"/>
    </ligand>
</feature>
<dbReference type="RefSeq" id="WP_145447024.1">
    <property type="nucleotide sequence ID" value="NZ_CP036280.1"/>
</dbReference>
<dbReference type="NCBIfam" id="NF003921">
    <property type="entry name" value="PRK05443.2-2"/>
    <property type="match status" value="1"/>
</dbReference>
<dbReference type="InterPro" id="IPR041108">
    <property type="entry name" value="PP_kinase_C_1"/>
</dbReference>
<dbReference type="InterPro" id="IPR003414">
    <property type="entry name" value="PP_kinase"/>
</dbReference>
<dbReference type="Pfam" id="PF17941">
    <property type="entry name" value="PP_kinase_C_1"/>
    <property type="match status" value="1"/>
</dbReference>
<evidence type="ECO:0000259" key="9">
    <source>
        <dbReference type="Pfam" id="PF02503"/>
    </source>
</evidence>
<dbReference type="EMBL" id="CP036280">
    <property type="protein sequence ID" value="QDU72874.1"/>
    <property type="molecule type" value="Genomic_DNA"/>
</dbReference>
<feature type="binding site" evidence="6">
    <location>
        <position position="444"/>
    </location>
    <ligand>
        <name>Mg(2+)</name>
        <dbReference type="ChEBI" id="CHEBI:18420"/>
    </ligand>
</feature>
<keyword evidence="6" id="KW-0460">Magnesium</keyword>
<comment type="PTM">
    <text evidence="6 7">An intermediate of this reaction is the autophosphorylated ppk in which a phosphate is covalently linked to a histidine residue through a N-P bond.</text>
</comment>
<dbReference type="HAMAP" id="MF_00347">
    <property type="entry name" value="Polyphosphate_kinase"/>
    <property type="match status" value="1"/>
</dbReference>
<feature type="domain" description="Polyphosphate kinase middle" evidence="9">
    <location>
        <begin position="145"/>
        <end position="342"/>
    </location>
</feature>
<protein>
    <recommendedName>
        <fullName evidence="6 7">Polyphosphate kinase</fullName>
        <ecNumber evidence="6 7">2.7.4.1</ecNumber>
    </recommendedName>
    <alternativeName>
        <fullName evidence="6">ATP-polyphosphate phosphotransferase</fullName>
    </alternativeName>
    <alternativeName>
        <fullName evidence="6">Polyphosphoric acid kinase</fullName>
    </alternativeName>
</protein>
<evidence type="ECO:0000256" key="4">
    <source>
        <dbReference type="ARBA" id="ARBA00022777"/>
    </source>
</evidence>
<name>A0A518C109_9BACT</name>
<dbReference type="Gene3D" id="1.20.58.310">
    <property type="entry name" value="Polyphosphate kinase N-terminal domain"/>
    <property type="match status" value="1"/>
</dbReference>
<dbReference type="InterPro" id="IPR036832">
    <property type="entry name" value="PPK_N_dom_sf"/>
</dbReference>
<dbReference type="NCBIfam" id="NF003918">
    <property type="entry name" value="PRK05443.1-2"/>
    <property type="match status" value="1"/>
</dbReference>
<keyword evidence="14" id="KW-1185">Reference proteome</keyword>
<keyword evidence="3 6" id="KW-0547">Nucleotide-binding</keyword>
<evidence type="ECO:0000313" key="14">
    <source>
        <dbReference type="Proteomes" id="UP000320386"/>
    </source>
</evidence>
<feature type="region of interest" description="Disordered" evidence="8">
    <location>
        <begin position="1"/>
        <end position="23"/>
    </location>
</feature>
<dbReference type="Gene3D" id="3.30.1840.10">
    <property type="entry name" value="Polyphosphate kinase middle domain"/>
    <property type="match status" value="1"/>
</dbReference>
<evidence type="ECO:0000256" key="3">
    <source>
        <dbReference type="ARBA" id="ARBA00022741"/>
    </source>
</evidence>
<feature type="active site" description="Phosphohistidine intermediate" evidence="6">
    <location>
        <position position="474"/>
    </location>
</feature>
<dbReference type="InterPro" id="IPR025200">
    <property type="entry name" value="PPK_C_dom2"/>
</dbReference>
<feature type="binding site" evidence="6">
    <location>
        <position position="68"/>
    </location>
    <ligand>
        <name>ATP</name>
        <dbReference type="ChEBI" id="CHEBI:30616"/>
    </ligand>
</feature>
<keyword evidence="4 6" id="KW-0418">Kinase</keyword>
<dbReference type="CDD" id="cd09168">
    <property type="entry name" value="PLDc_PaPPK1_C2_like"/>
    <property type="match status" value="1"/>
</dbReference>
<dbReference type="GO" id="GO:0008976">
    <property type="term" value="F:polyphosphate kinase activity"/>
    <property type="evidence" value="ECO:0007669"/>
    <property type="project" value="UniProtKB-UniRule"/>
</dbReference>
<comment type="catalytic activity">
    <reaction evidence="6 7">
        <text>[phosphate](n) + ATP = [phosphate](n+1) + ADP</text>
        <dbReference type="Rhea" id="RHEA:19573"/>
        <dbReference type="Rhea" id="RHEA-COMP:9859"/>
        <dbReference type="Rhea" id="RHEA-COMP:14280"/>
        <dbReference type="ChEBI" id="CHEBI:16838"/>
        <dbReference type="ChEBI" id="CHEBI:30616"/>
        <dbReference type="ChEBI" id="CHEBI:456216"/>
        <dbReference type="EC" id="2.7.4.1"/>
    </reaction>
</comment>
<dbReference type="InterPro" id="IPR024953">
    <property type="entry name" value="PP_kinase_middle"/>
</dbReference>
<dbReference type="SUPFAM" id="SSF143724">
    <property type="entry name" value="PHP14-like"/>
    <property type="match status" value="1"/>
</dbReference>
<evidence type="ECO:0000259" key="12">
    <source>
        <dbReference type="Pfam" id="PF17941"/>
    </source>
</evidence>
<feature type="domain" description="Polyphosphate kinase C-terminal" evidence="12">
    <location>
        <begin position="369"/>
        <end position="534"/>
    </location>
</feature>
<feature type="binding site" evidence="6">
    <location>
        <position position="414"/>
    </location>
    <ligand>
        <name>Mg(2+)</name>
        <dbReference type="ChEBI" id="CHEBI:18420"/>
    </ligand>
</feature>
<keyword evidence="2 6" id="KW-0808">Transferase</keyword>
<dbReference type="InterPro" id="IPR025198">
    <property type="entry name" value="PPK_N_dom"/>
</dbReference>
<dbReference type="Pfam" id="PF02503">
    <property type="entry name" value="PP_kinase"/>
    <property type="match status" value="1"/>
</dbReference>
<feature type="binding site" evidence="6">
    <location>
        <position position="507"/>
    </location>
    <ligand>
        <name>ATP</name>
        <dbReference type="ChEBI" id="CHEBI:30616"/>
    </ligand>
</feature>
<evidence type="ECO:0000256" key="6">
    <source>
        <dbReference type="HAMAP-Rule" id="MF_00347"/>
    </source>
</evidence>
<dbReference type="KEGG" id="mcad:Pan265_27500"/>
<dbReference type="PANTHER" id="PTHR30218">
    <property type="entry name" value="POLYPHOSPHATE KINASE"/>
    <property type="match status" value="1"/>
</dbReference>
<evidence type="ECO:0000259" key="11">
    <source>
        <dbReference type="Pfam" id="PF13090"/>
    </source>
</evidence>
<dbReference type="Pfam" id="PF13089">
    <property type="entry name" value="PP_kinase_N"/>
    <property type="match status" value="1"/>
</dbReference>
<keyword evidence="6" id="KW-0479">Metal-binding</keyword>
<evidence type="ECO:0000259" key="10">
    <source>
        <dbReference type="Pfam" id="PF13089"/>
    </source>
</evidence>
<dbReference type="CDD" id="cd09165">
    <property type="entry name" value="PLDc_PaPPK1_C1_like"/>
    <property type="match status" value="1"/>
</dbReference>
<sequence length="768" mass="88157">MTTTNTPTTNAQTTIPLDPLPQPVGSTSRFLNREIAWLEFNRRVLHEAIDERTPLLERAAFLAIFTSNLDEYVQKRVGALKRQIQLDIAARTPDGLTPQEQLAAIREAVIPMLHAQAECYAKLVRPALADQGVHLLTWDQLTADERRCATAYFEKNLFPVLTPLAVDPGHPFPFMSNLSRSLGVMLRPQGEGSGRRVADNERQRALGDQAGLEFARVKIPSILPGWIRLETSDGNNERFIRLDQVIWHHLHRLFEGMEIIEVEPFRITRNADVERDEEDAEDLLDLIEQELRDRRFASVVRLEVDDDPCLPMNQFLIEEMGLQEDDVYQMPAELDYTDLWAIHGINRPDLKHEPWTPIVPPRLADNEADIFSVIRAGDVFVHHPYESFNASVERFIRSAASDPRVMAIKATLYRTSEDSTFIPELIKAAERGKQVVCLVELKARFDEERNVQLAQRLEKAGVHVVYGLVGYKTHTKTTLVVRNEPEGMRSYAHIGTGNYHSKTANLYTDLGLLTCRPELTQELVELFHFLTGRSAKSTFHHLLVAPINMRNRFEQMIDREIEHTAAWKRRGADPDDPARPRIVAKMNSLEDKKLCNRLYKASQAGVRVELNVRGFCCLRPGVPGLSENISVYSVIGRFLEHSRIYYFHNHPLNHSEQFTDNPYPGEFYIGSADWMYRNLNNRVECITPIHDHHARQRLAFILETARNDYRQAWDMHPDGSYIQRRPDKARPELAEGTHKTLMKLYRSEADTLRPATHERLILRQAPSH</sequence>
<evidence type="ECO:0000256" key="2">
    <source>
        <dbReference type="ARBA" id="ARBA00022679"/>
    </source>
</evidence>
<dbReference type="Proteomes" id="UP000320386">
    <property type="component" value="Chromosome"/>
</dbReference>
<feature type="domain" description="Polyphosphate kinase C-terminal" evidence="11">
    <location>
        <begin position="542"/>
        <end position="728"/>
    </location>
</feature>
<feature type="binding site" evidence="6">
    <location>
        <position position="641"/>
    </location>
    <ligand>
        <name>ATP</name>
        <dbReference type="ChEBI" id="CHEBI:30616"/>
    </ligand>
</feature>
<dbReference type="NCBIfam" id="TIGR03705">
    <property type="entry name" value="poly_P_kin"/>
    <property type="match status" value="1"/>
</dbReference>
<proteinExistence type="inferred from homology"/>
<dbReference type="AlphaFoldDB" id="A0A518C109"/>
<dbReference type="SUPFAM" id="SSF140356">
    <property type="entry name" value="PPK N-terminal domain-like"/>
    <property type="match status" value="1"/>
</dbReference>
<keyword evidence="5 6" id="KW-0067">ATP-binding</keyword>
<dbReference type="PANTHER" id="PTHR30218:SF0">
    <property type="entry name" value="POLYPHOSPHATE KINASE"/>
    <property type="match status" value="1"/>
</dbReference>
<evidence type="ECO:0000256" key="5">
    <source>
        <dbReference type="ARBA" id="ARBA00022840"/>
    </source>
</evidence>
<accession>A0A518C109</accession>
<dbReference type="GO" id="GO:0006799">
    <property type="term" value="P:polyphosphate biosynthetic process"/>
    <property type="evidence" value="ECO:0007669"/>
    <property type="project" value="UniProtKB-UniRule"/>
</dbReference>
<dbReference type="Pfam" id="PF13090">
    <property type="entry name" value="PP_kinase_C"/>
    <property type="match status" value="1"/>
</dbReference>
<reference evidence="13 14" key="1">
    <citation type="submission" date="2019-02" db="EMBL/GenBank/DDBJ databases">
        <title>Deep-cultivation of Planctomycetes and their phenomic and genomic characterization uncovers novel biology.</title>
        <authorList>
            <person name="Wiegand S."/>
            <person name="Jogler M."/>
            <person name="Boedeker C."/>
            <person name="Pinto D."/>
            <person name="Vollmers J."/>
            <person name="Rivas-Marin E."/>
            <person name="Kohn T."/>
            <person name="Peeters S.H."/>
            <person name="Heuer A."/>
            <person name="Rast P."/>
            <person name="Oberbeckmann S."/>
            <person name="Bunk B."/>
            <person name="Jeske O."/>
            <person name="Meyerdierks A."/>
            <person name="Storesund J.E."/>
            <person name="Kallscheuer N."/>
            <person name="Luecker S."/>
            <person name="Lage O.M."/>
            <person name="Pohl T."/>
            <person name="Merkel B.J."/>
            <person name="Hornburger P."/>
            <person name="Mueller R.-W."/>
            <person name="Bruemmer F."/>
            <person name="Labrenz M."/>
            <person name="Spormann A.M."/>
            <person name="Op den Camp H."/>
            <person name="Overmann J."/>
            <person name="Amann R."/>
            <person name="Jetten M.S.M."/>
            <person name="Mascher T."/>
            <person name="Medema M.H."/>
            <person name="Devos D.P."/>
            <person name="Kaster A.-K."/>
            <person name="Ovreas L."/>
            <person name="Rohde M."/>
            <person name="Galperin M.Y."/>
            <person name="Jogler C."/>
        </authorList>
    </citation>
    <scope>NUCLEOTIDE SEQUENCE [LARGE SCALE GENOMIC DNA]</scope>
    <source>
        <strain evidence="13 14">Pan265</strain>
    </source>
</reference>
<evidence type="ECO:0000313" key="13">
    <source>
        <dbReference type="EMBL" id="QDU72874.1"/>
    </source>
</evidence>
<dbReference type="OrthoDB" id="9761456at2"/>
<evidence type="ECO:0000256" key="8">
    <source>
        <dbReference type="SAM" id="MobiDB-lite"/>
    </source>
</evidence>
<dbReference type="EC" id="2.7.4.1" evidence="6 7"/>
<dbReference type="GO" id="GO:0005524">
    <property type="term" value="F:ATP binding"/>
    <property type="evidence" value="ECO:0007669"/>
    <property type="project" value="UniProtKB-KW"/>
</dbReference>
<organism evidence="13 14">
    <name type="scientific">Mucisphaera calidilacus</name>
    <dbReference type="NCBI Taxonomy" id="2527982"/>
    <lineage>
        <taxon>Bacteria</taxon>
        <taxon>Pseudomonadati</taxon>
        <taxon>Planctomycetota</taxon>
        <taxon>Phycisphaerae</taxon>
        <taxon>Phycisphaerales</taxon>
        <taxon>Phycisphaeraceae</taxon>
        <taxon>Mucisphaera</taxon>
    </lineage>
</organism>
<comment type="similarity">
    <text evidence="6 7">Belongs to the polyphosphate kinase 1 (PPK1) family.</text>
</comment>
<gene>
    <name evidence="6 13" type="primary">ppk</name>
    <name evidence="13" type="ORF">Pan265_27500</name>
</gene>
<comment type="cofactor">
    <cofactor evidence="6">
        <name>Mg(2+)</name>
        <dbReference type="ChEBI" id="CHEBI:18420"/>
    </cofactor>
</comment>
<dbReference type="PIRSF" id="PIRSF015589">
    <property type="entry name" value="PP_kinase"/>
    <property type="match status" value="1"/>
</dbReference>
<feature type="compositionally biased region" description="Low complexity" evidence="8">
    <location>
        <begin position="1"/>
        <end position="14"/>
    </location>
</feature>
<dbReference type="GO" id="GO:0046872">
    <property type="term" value="F:metal ion binding"/>
    <property type="evidence" value="ECO:0007669"/>
    <property type="project" value="UniProtKB-KW"/>
</dbReference>
<dbReference type="GO" id="GO:0009358">
    <property type="term" value="C:polyphosphate kinase complex"/>
    <property type="evidence" value="ECO:0007669"/>
    <property type="project" value="InterPro"/>
</dbReference>
<evidence type="ECO:0000256" key="1">
    <source>
        <dbReference type="ARBA" id="ARBA00022553"/>
    </source>
</evidence>
<dbReference type="SUPFAM" id="SSF56024">
    <property type="entry name" value="Phospholipase D/nuclease"/>
    <property type="match status" value="2"/>
</dbReference>